<dbReference type="Proteomes" id="UP001157502">
    <property type="component" value="Chromosome 5"/>
</dbReference>
<protein>
    <submittedName>
        <fullName evidence="1">Uncharacterized protein</fullName>
    </submittedName>
</protein>
<dbReference type="EMBL" id="CM055732">
    <property type="protein sequence ID" value="KAJ8012131.1"/>
    <property type="molecule type" value="Genomic_DNA"/>
</dbReference>
<evidence type="ECO:0000313" key="1">
    <source>
        <dbReference type="EMBL" id="KAJ8012131.1"/>
    </source>
</evidence>
<organism evidence="1 2">
    <name type="scientific">Dallia pectoralis</name>
    <name type="common">Alaska blackfish</name>
    <dbReference type="NCBI Taxonomy" id="75939"/>
    <lineage>
        <taxon>Eukaryota</taxon>
        <taxon>Metazoa</taxon>
        <taxon>Chordata</taxon>
        <taxon>Craniata</taxon>
        <taxon>Vertebrata</taxon>
        <taxon>Euteleostomi</taxon>
        <taxon>Actinopterygii</taxon>
        <taxon>Neopterygii</taxon>
        <taxon>Teleostei</taxon>
        <taxon>Protacanthopterygii</taxon>
        <taxon>Esociformes</taxon>
        <taxon>Umbridae</taxon>
        <taxon>Dallia</taxon>
    </lineage>
</organism>
<sequence length="1029" mass="110999">MARLSTATVVLLLPLILTFVRVIADGGGEMLRRQKREWIIPAKKLYENVDYRKDVYIAKIRSDKQYMSKVKYSLVGIGADQDPKGLFQVEEETGLVTITEILDREKMSNYKLYGVAKYGDGRPAEKDIELEIIVLDQNDCPPVFAFGQTGSVFEASETDYVIVKMNATDDDEPNTPFSQITYSIEGISNSDGMFSINQQTGDILVHRSTLDRETKDTYTLTIIGTDDSGKRGANTGTGQVVIKVLDINDNVPTLEKEYYEGSVEENTVNMEVLRVKAIDLDQQFTDNWLAVFTIVSGNEAGYFNITTDTKTNEGVVMIQRSVDYEELKEVNLGISVANKAAYNFGSSSSGSIVGGGTQGGVKTYPAKINVVNQKEGPIFQPRVKVVTVSEDSSTVTINKVITTYTAIDSDTKMTATNVKYAKIKDSDNWVSVNEKTGEISLNKLPDRESKYLVNGTYYAEIIVISKDEVPKTATGTIAIQVEDFNDHCPTLTATTTTMCYGENAVYATAVDGDSFPNGAPFLFKVIQDDTSQKWTVENINATTVLLRDHAHLWSGFYSVVLQITDQQGKACATVQTLNVAVCTCHDVTKVCLARQTNNGATLGASAILLLLLGLLLLLLVPLLLLFCLCGGAAAIGNFKAIPFDSKGGLMTYHTEGQGEDKEVPLMMVPFGSDHHNAGMSIGNAEFHAEASGRSGAGLGLGMASGAALGMGSGLGLGMRSGAGQTSYSREQSCQYLETQGDSGFGRGANTMDYNRNSFFSANGQGYDDGMALSEGFLENYYSAKVKSSAQNDYQKDSLLVYDYEGQGSPVGSIGCCSLLGGEDDLAFLNDLGPKFKTLASICRESVATEAETVHSSVHSSVHSTSPRLNTSTQHDFSRDTALTGNNILNTSSFTSNSSAQIQESQVHPVGSTTISNVHVQDNVVIPSQTVLIQQPNMYYTAAPMYVVENQPKMVLVDQRGGGGYVHAQAGGLEMGQGFVQVGGLGGSQGMLLVERQVGVGGGGERMVTLLWEEARSFREAAKPLPGEVT</sequence>
<comment type="caution">
    <text evidence="1">The sequence shown here is derived from an EMBL/GenBank/DDBJ whole genome shotgun (WGS) entry which is preliminary data.</text>
</comment>
<keyword evidence="2" id="KW-1185">Reference proteome</keyword>
<name>A0ACC2H809_DALPE</name>
<gene>
    <name evidence="1" type="ORF">DPEC_G00065490</name>
</gene>
<accession>A0ACC2H809</accession>
<reference evidence="1" key="1">
    <citation type="submission" date="2021-05" db="EMBL/GenBank/DDBJ databases">
        <authorList>
            <person name="Pan Q."/>
            <person name="Jouanno E."/>
            <person name="Zahm M."/>
            <person name="Klopp C."/>
            <person name="Cabau C."/>
            <person name="Louis A."/>
            <person name="Berthelot C."/>
            <person name="Parey E."/>
            <person name="Roest Crollius H."/>
            <person name="Montfort J."/>
            <person name="Robinson-Rechavi M."/>
            <person name="Bouchez O."/>
            <person name="Lampietro C."/>
            <person name="Lopez Roques C."/>
            <person name="Donnadieu C."/>
            <person name="Postlethwait J."/>
            <person name="Bobe J."/>
            <person name="Dillon D."/>
            <person name="Chandos A."/>
            <person name="von Hippel F."/>
            <person name="Guiguen Y."/>
        </authorList>
    </citation>
    <scope>NUCLEOTIDE SEQUENCE</scope>
    <source>
        <strain evidence="1">YG-Jan2019</strain>
    </source>
</reference>
<evidence type="ECO:0000313" key="2">
    <source>
        <dbReference type="Proteomes" id="UP001157502"/>
    </source>
</evidence>
<proteinExistence type="predicted"/>